<organism evidence="2 3">
    <name type="scientific">Burkholderia thailandensis</name>
    <dbReference type="NCBI Taxonomy" id="57975"/>
    <lineage>
        <taxon>Bacteria</taxon>
        <taxon>Pseudomonadati</taxon>
        <taxon>Pseudomonadota</taxon>
        <taxon>Betaproteobacteria</taxon>
        <taxon>Burkholderiales</taxon>
        <taxon>Burkholderiaceae</taxon>
        <taxon>Burkholderia</taxon>
        <taxon>pseudomallei group</taxon>
    </lineage>
</organism>
<reference evidence="2" key="1">
    <citation type="submission" date="2018-08" db="EMBL/GenBank/DDBJ databases">
        <title>Identification of Burkholderia cepacia strains that express a Burkholderia pseudomallei-like capsular polysaccharide.</title>
        <authorList>
            <person name="Burtnick M.N."/>
            <person name="Vongsouvath M."/>
            <person name="Newton P."/>
            <person name="Wuthiekanun V."/>
            <person name="Limmathurotsakul D."/>
            <person name="Brett P.J."/>
            <person name="Chantratita N."/>
            <person name="Dance D.A."/>
        </authorList>
    </citation>
    <scope>NUCLEOTIDE SEQUENCE</scope>
    <source>
        <strain evidence="2">SBXCC001</strain>
    </source>
</reference>
<gene>
    <name evidence="2" type="ORF">C7S16_5919</name>
</gene>
<feature type="compositionally biased region" description="Basic and acidic residues" evidence="1">
    <location>
        <begin position="1"/>
        <end position="26"/>
    </location>
</feature>
<feature type="region of interest" description="Disordered" evidence="1">
    <location>
        <begin position="1"/>
        <end position="41"/>
    </location>
</feature>
<dbReference type="Proteomes" id="UP001272137">
    <property type="component" value="Unassembled WGS sequence"/>
</dbReference>
<evidence type="ECO:0000256" key="1">
    <source>
        <dbReference type="SAM" id="MobiDB-lite"/>
    </source>
</evidence>
<evidence type="ECO:0000313" key="2">
    <source>
        <dbReference type="EMBL" id="MDW9252802.1"/>
    </source>
</evidence>
<dbReference type="EMBL" id="QXCT01000001">
    <property type="protein sequence ID" value="MDW9252802.1"/>
    <property type="molecule type" value="Genomic_DNA"/>
</dbReference>
<name>A0AAW9CR09_BURTH</name>
<protein>
    <submittedName>
        <fullName evidence="2">Uncharacterized protein</fullName>
    </submittedName>
</protein>
<dbReference type="AlphaFoldDB" id="A0AAW9CR09"/>
<accession>A0AAW9CR09</accession>
<comment type="caution">
    <text evidence="2">The sequence shown here is derived from an EMBL/GenBank/DDBJ whole genome shotgun (WGS) entry which is preliminary data.</text>
</comment>
<sequence length="41" mass="4822">MTRDGRRAARTPDRHDENGRDRERPCEAQPLQVKFDDANKL</sequence>
<evidence type="ECO:0000313" key="3">
    <source>
        <dbReference type="Proteomes" id="UP001272137"/>
    </source>
</evidence>
<proteinExistence type="predicted"/>